<keyword evidence="2" id="KW-1185">Reference proteome</keyword>
<evidence type="ECO:0000313" key="1">
    <source>
        <dbReference type="EMBL" id="MBC8575939.1"/>
    </source>
</evidence>
<organism evidence="1 2">
    <name type="scientific">Yanshouia hominis</name>
    <dbReference type="NCBI Taxonomy" id="2763673"/>
    <lineage>
        <taxon>Bacteria</taxon>
        <taxon>Bacillati</taxon>
        <taxon>Bacillota</taxon>
        <taxon>Clostridia</taxon>
        <taxon>Eubacteriales</taxon>
        <taxon>Oscillospiraceae</taxon>
        <taxon>Yanshouia</taxon>
    </lineage>
</organism>
<evidence type="ECO:0000313" key="2">
    <source>
        <dbReference type="Proteomes" id="UP000658131"/>
    </source>
</evidence>
<proteinExistence type="predicted"/>
<dbReference type="RefSeq" id="WP_262399505.1">
    <property type="nucleotide sequence ID" value="NZ_JACRTB010000007.1"/>
</dbReference>
<comment type="caution">
    <text evidence="1">The sequence shown here is derived from an EMBL/GenBank/DDBJ whole genome shotgun (WGS) entry which is preliminary data.</text>
</comment>
<protein>
    <submittedName>
        <fullName evidence="1">DUF177 domain-containing protein</fullName>
    </submittedName>
</protein>
<gene>
    <name evidence="1" type="ORF">H8717_05865</name>
</gene>
<reference evidence="1 2" key="1">
    <citation type="submission" date="2020-08" db="EMBL/GenBank/DDBJ databases">
        <title>Genome public.</title>
        <authorList>
            <person name="Liu C."/>
            <person name="Sun Q."/>
        </authorList>
    </citation>
    <scope>NUCLEOTIDE SEQUENCE [LARGE SCALE GENOMIC DNA]</scope>
    <source>
        <strain evidence="1 2">BX1</strain>
    </source>
</reference>
<name>A0ABR7NI09_9FIRM</name>
<sequence length="166" mass="18209">MTLDLKRVLDVVGEELDFAGAIDLSWVTRHGSVLFPDALAVSGTASNRAGVVTLRYQISGVMPFSCDRCLMQSERTISERFEHPVVRELEDPSLDDVYLIAPEGVLELDEIAGSDLQLTLPQVFLCKEDCRGLCPQCGADLNKTTCGCRPDEGDPRLQVLKNLLKG</sequence>
<dbReference type="Proteomes" id="UP000658131">
    <property type="component" value="Unassembled WGS sequence"/>
</dbReference>
<dbReference type="EMBL" id="JACRTB010000007">
    <property type="protein sequence ID" value="MBC8575939.1"/>
    <property type="molecule type" value="Genomic_DNA"/>
</dbReference>
<accession>A0ABR7NI09</accession>
<dbReference type="Pfam" id="PF02620">
    <property type="entry name" value="YceD"/>
    <property type="match status" value="1"/>
</dbReference>
<dbReference type="InterPro" id="IPR003772">
    <property type="entry name" value="YceD"/>
</dbReference>